<dbReference type="PANTHER" id="PTHR42810:SF2">
    <property type="entry name" value="PURINE PERMEASE C1399.01C-RELATED"/>
    <property type="match status" value="1"/>
</dbReference>
<gene>
    <name evidence="8" type="ORF">CJ192_05690</name>
</gene>
<dbReference type="PANTHER" id="PTHR42810">
    <property type="entry name" value="PURINE PERMEASE C1399.01C-RELATED"/>
    <property type="match status" value="1"/>
</dbReference>
<dbReference type="AlphaFoldDB" id="A0A2N6UIN3"/>
<evidence type="ECO:0000256" key="3">
    <source>
        <dbReference type="ARBA" id="ARBA00022448"/>
    </source>
</evidence>
<feature type="transmembrane region" description="Helical" evidence="7">
    <location>
        <begin position="118"/>
        <end position="138"/>
    </location>
</feature>
<feature type="transmembrane region" description="Helical" evidence="7">
    <location>
        <begin position="428"/>
        <end position="449"/>
    </location>
</feature>
<proteinExistence type="inferred from homology"/>
<evidence type="ECO:0000256" key="2">
    <source>
        <dbReference type="ARBA" id="ARBA00008821"/>
    </source>
</evidence>
<evidence type="ECO:0000256" key="6">
    <source>
        <dbReference type="ARBA" id="ARBA00023136"/>
    </source>
</evidence>
<protein>
    <submittedName>
        <fullName evidence="8">Uracil permease</fullName>
    </submittedName>
</protein>
<dbReference type="InterPro" id="IPR006043">
    <property type="entry name" value="NCS2"/>
</dbReference>
<dbReference type="InterPro" id="IPR006042">
    <property type="entry name" value="Xan_ur_permease"/>
</dbReference>
<dbReference type="GO" id="GO:0005886">
    <property type="term" value="C:plasma membrane"/>
    <property type="evidence" value="ECO:0007669"/>
    <property type="project" value="TreeGrafter"/>
</dbReference>
<comment type="subcellular location">
    <subcellularLocation>
        <location evidence="1">Membrane</location>
        <topology evidence="1">Multi-pass membrane protein</topology>
    </subcellularLocation>
</comment>
<keyword evidence="5 7" id="KW-1133">Transmembrane helix</keyword>
<feature type="transmembrane region" description="Helical" evidence="7">
    <location>
        <begin position="150"/>
        <end position="173"/>
    </location>
</feature>
<name>A0A2N6UIN3_9FIRM</name>
<organism evidence="8 9">
    <name type="scientific">Anaerococcus hydrogenalis</name>
    <dbReference type="NCBI Taxonomy" id="33029"/>
    <lineage>
        <taxon>Bacteria</taxon>
        <taxon>Bacillati</taxon>
        <taxon>Bacillota</taxon>
        <taxon>Tissierellia</taxon>
        <taxon>Tissierellales</taxon>
        <taxon>Peptoniphilaceae</taxon>
        <taxon>Anaerococcus</taxon>
    </lineage>
</organism>
<feature type="transmembrane region" description="Helical" evidence="7">
    <location>
        <begin position="211"/>
        <end position="228"/>
    </location>
</feature>
<dbReference type="NCBIfam" id="NF037981">
    <property type="entry name" value="NCS2_1"/>
    <property type="match status" value="1"/>
</dbReference>
<evidence type="ECO:0000256" key="4">
    <source>
        <dbReference type="ARBA" id="ARBA00022692"/>
    </source>
</evidence>
<feature type="transmembrane region" description="Helical" evidence="7">
    <location>
        <begin position="248"/>
        <end position="271"/>
    </location>
</feature>
<comment type="similarity">
    <text evidence="2">Belongs to the nucleobase:cation symporter-2 (NCS2) (TC 2.A.40) family.</text>
</comment>
<feature type="transmembrane region" description="Helical" evidence="7">
    <location>
        <begin position="92"/>
        <end position="112"/>
    </location>
</feature>
<evidence type="ECO:0000256" key="1">
    <source>
        <dbReference type="ARBA" id="ARBA00004141"/>
    </source>
</evidence>
<reference evidence="8 9" key="1">
    <citation type="submission" date="2017-09" db="EMBL/GenBank/DDBJ databases">
        <title>Bacterial strain isolated from the female urinary microbiota.</title>
        <authorList>
            <person name="Thomas-White K."/>
            <person name="Kumar N."/>
            <person name="Forster S."/>
            <person name="Putonti C."/>
            <person name="Lawley T."/>
            <person name="Wolfe A.J."/>
        </authorList>
    </citation>
    <scope>NUCLEOTIDE SEQUENCE [LARGE SCALE GENOMIC DNA]</scope>
    <source>
        <strain evidence="8 9">UMB0204</strain>
    </source>
</reference>
<accession>A0A2N6UIN3</accession>
<dbReference type="Pfam" id="PF00860">
    <property type="entry name" value="Xan_ur_permease"/>
    <property type="match status" value="1"/>
</dbReference>
<dbReference type="GO" id="GO:0042907">
    <property type="term" value="F:xanthine transmembrane transporter activity"/>
    <property type="evidence" value="ECO:0007669"/>
    <property type="project" value="TreeGrafter"/>
</dbReference>
<evidence type="ECO:0000313" key="8">
    <source>
        <dbReference type="EMBL" id="PMC81520.1"/>
    </source>
</evidence>
<dbReference type="EMBL" id="PNHP01000003">
    <property type="protein sequence ID" value="PMC81520.1"/>
    <property type="molecule type" value="Genomic_DNA"/>
</dbReference>
<evidence type="ECO:0000313" key="9">
    <source>
        <dbReference type="Proteomes" id="UP000235658"/>
    </source>
</evidence>
<keyword evidence="3" id="KW-0813">Transport</keyword>
<evidence type="ECO:0000256" key="7">
    <source>
        <dbReference type="SAM" id="Phobius"/>
    </source>
</evidence>
<feature type="transmembrane region" description="Helical" evidence="7">
    <location>
        <begin position="185"/>
        <end position="204"/>
    </location>
</feature>
<sequence length="472" mass="49417">MKEKNMEKNKSLNGLFSFDGDATLRESLPLAFQHVIAMIAGCITPTLIFAGAAGLNPSDTIIMIQISLIGSALTSLLMIYPIKKIGSKLPMIFGVSFSYVPTMIALSSQFGARGPKEVVAIVLGAQVIGGICAILFGLGLKYIMPLFPPLVSGTVVLVIGLSLYPIAITNIGGAGSVDVAGWGAWQNWLVGGITLILSLGFTHFGKGMVKLANVLFAIIIGYIISLFFNMVDFSSVSQAGWISVVEPFHFGISFEPSAIFSITIIFIVTAIEGIGDMTSTTVGGMNRIPSKRELSGGTIGFGVANIFLAALGCLPTATFSQNAGIVSINKVINKKVFTLASLIILVSGLVPKLSSILTTIPYPVLGGATLSIFAAITMNGIRMITSQPLSARNTSIVGVSIALGIGFTSVVSSAQIAGVSFMPEGLSIAIGSSPVVLSTICAILMNLLIPEKEEDKAKEDSIESLELKEIEN</sequence>
<feature type="transmembrane region" description="Helical" evidence="7">
    <location>
        <begin position="35"/>
        <end position="55"/>
    </location>
</feature>
<evidence type="ECO:0000256" key="5">
    <source>
        <dbReference type="ARBA" id="ARBA00022989"/>
    </source>
</evidence>
<feature type="transmembrane region" description="Helical" evidence="7">
    <location>
        <begin position="61"/>
        <end position="80"/>
    </location>
</feature>
<dbReference type="PROSITE" id="PS01116">
    <property type="entry name" value="XANTH_URACIL_PERMASE"/>
    <property type="match status" value="1"/>
</dbReference>
<keyword evidence="6 7" id="KW-0472">Membrane</keyword>
<keyword evidence="4 7" id="KW-0812">Transmembrane</keyword>
<feature type="transmembrane region" description="Helical" evidence="7">
    <location>
        <begin position="393"/>
        <end position="416"/>
    </location>
</feature>
<dbReference type="Proteomes" id="UP000235658">
    <property type="component" value="Unassembled WGS sequence"/>
</dbReference>
<feature type="transmembrane region" description="Helical" evidence="7">
    <location>
        <begin position="360"/>
        <end position="381"/>
    </location>
</feature>
<comment type="caution">
    <text evidence="8">The sequence shown here is derived from an EMBL/GenBank/DDBJ whole genome shotgun (WGS) entry which is preliminary data.</text>
</comment>